<sequence length="433" mass="47685">MDLFSASFNPHQVAPLAERMRPRTLDEYIGQSEIIGKGKLLRRAIEADRVTSLILYGPPGTGKTSLAQVIANTTSSAFVRINAVAAGVKELREIIQTATEQLHLYGKKTLVFCDEVHRFNKGQQDALLPAVENGTITFIGATTENPFFELNSALLSRSTLFRLQPLTTEDIRSGLTQALADKERGLGNYSVSIGPEAWEHWLNFANGDLRRALNALELAVLTTPPEQGVRRITLSVAEESIQQRAMRFDKNGDNHYDIISAFIKSMRGSDPDAALYWLAVLLESGEDPRFIVRRIIVHASEDVGLADPMAMLQAHAAANALEWVGFPEARIPIAQAVLAIATAPKSNSTIMAIDRATGYVRSHPTGQVPEHLRDANYPGAKKLGHGKDYLYPHDYPGHWVEQGYLPKAVRGENFFIPSGVGQDRGNRGKRNLD</sequence>
<dbReference type="GO" id="GO:0000731">
    <property type="term" value="P:DNA synthesis involved in DNA repair"/>
    <property type="evidence" value="ECO:0007669"/>
    <property type="project" value="TreeGrafter"/>
</dbReference>
<comment type="similarity">
    <text evidence="2">Belongs to the AAA ATPase family. RarA/MGS1/WRNIP1 subfamily.</text>
</comment>
<dbReference type="CDD" id="cd00009">
    <property type="entry name" value="AAA"/>
    <property type="match status" value="1"/>
</dbReference>
<dbReference type="FunFam" id="1.20.272.10:FF:000001">
    <property type="entry name" value="Putative AAA family ATPase"/>
    <property type="match status" value="1"/>
</dbReference>
<dbReference type="HOGENOM" id="CLU_017985_0_3_9"/>
<dbReference type="InterPro" id="IPR003593">
    <property type="entry name" value="AAA+_ATPase"/>
</dbReference>
<name>I4ABG8_DESDJ</name>
<reference evidence="8 9" key="2">
    <citation type="journal article" date="2015" name="J. Bacteriol.">
        <title>Genomic, proteomic, and biochemical analysis of the organohalide respiratory pathway in Desulfitobacterium dehalogenans.</title>
        <authorList>
            <person name="Kruse T."/>
            <person name="van de Pas B.A."/>
            <person name="Atteia A."/>
            <person name="Krab K."/>
            <person name="Hagen W.R."/>
            <person name="Goodwin L."/>
            <person name="Chain P."/>
            <person name="Boeren S."/>
            <person name="Maphosa F."/>
            <person name="Schraa G."/>
            <person name="de Vos W.M."/>
            <person name="van der Oost J."/>
            <person name="Smidt H."/>
            <person name="Stams A.J."/>
        </authorList>
    </citation>
    <scope>NUCLEOTIDE SEQUENCE [LARGE SCALE GENOMIC DNA]</scope>
    <source>
        <strain evidence="9">ATCC 51507 / DSM 9161 / JW/IU-DC1</strain>
    </source>
</reference>
<dbReference type="Gene3D" id="1.10.3710.10">
    <property type="entry name" value="DNA polymerase III clamp loader subunits, C-terminal domain"/>
    <property type="match status" value="1"/>
</dbReference>
<evidence type="ECO:0000256" key="6">
    <source>
        <dbReference type="ARBA" id="ARBA00022840"/>
    </source>
</evidence>
<dbReference type="SUPFAM" id="SSF48019">
    <property type="entry name" value="post-AAA+ oligomerization domain-like"/>
    <property type="match status" value="1"/>
</dbReference>
<dbReference type="GO" id="GO:0008047">
    <property type="term" value="F:enzyme activator activity"/>
    <property type="evidence" value="ECO:0007669"/>
    <property type="project" value="TreeGrafter"/>
</dbReference>
<dbReference type="FunFam" id="1.10.8.60:FF:000029">
    <property type="entry name" value="Replication-associated recombination protein A"/>
    <property type="match status" value="1"/>
</dbReference>
<reference evidence="9" key="1">
    <citation type="submission" date="2012-06" db="EMBL/GenBank/DDBJ databases">
        <title>Complete sequence of Desulfitobacterium dehalogenans ATCC 51507.</title>
        <authorList>
            <person name="Lucas S."/>
            <person name="Han J."/>
            <person name="Lapidus A."/>
            <person name="Cheng J.-F."/>
            <person name="Goodwin L."/>
            <person name="Pitluck S."/>
            <person name="Peters L."/>
            <person name="Ovchinnikova G."/>
            <person name="Teshima H."/>
            <person name="Detter J.C."/>
            <person name="Han C."/>
            <person name="Tapia R."/>
            <person name="Land M."/>
            <person name="Hauser L."/>
            <person name="Kyrpides N."/>
            <person name="Ivanova N."/>
            <person name="Pagani I."/>
            <person name="Kruse T."/>
            <person name="de Vos W.M."/>
            <person name="Smidt H."/>
            <person name="Woyke T."/>
        </authorList>
    </citation>
    <scope>NUCLEOTIDE SEQUENCE [LARGE SCALE GENOMIC DNA]</scope>
    <source>
        <strain evidence="9">ATCC 51507 / DSM 9161 / JW/IU-DC1</strain>
    </source>
</reference>
<dbReference type="GO" id="GO:0005524">
    <property type="term" value="F:ATP binding"/>
    <property type="evidence" value="ECO:0007669"/>
    <property type="project" value="UniProtKB-KW"/>
</dbReference>
<evidence type="ECO:0000256" key="5">
    <source>
        <dbReference type="ARBA" id="ARBA00022741"/>
    </source>
</evidence>
<dbReference type="Pfam" id="PF16193">
    <property type="entry name" value="AAA_assoc_2"/>
    <property type="match status" value="1"/>
</dbReference>
<dbReference type="OrthoDB" id="9778364at2"/>
<evidence type="ECO:0000256" key="1">
    <source>
        <dbReference type="ARBA" id="ARBA00002393"/>
    </source>
</evidence>
<dbReference type="GO" id="GO:0003677">
    <property type="term" value="F:DNA binding"/>
    <property type="evidence" value="ECO:0007669"/>
    <property type="project" value="InterPro"/>
</dbReference>
<keyword evidence="4" id="KW-0235">DNA replication</keyword>
<dbReference type="SUPFAM" id="SSF52540">
    <property type="entry name" value="P-loop containing nucleoside triphosphate hydrolases"/>
    <property type="match status" value="1"/>
</dbReference>
<evidence type="ECO:0000256" key="2">
    <source>
        <dbReference type="ARBA" id="ARBA00008959"/>
    </source>
</evidence>
<dbReference type="GO" id="GO:0006261">
    <property type="term" value="P:DNA-templated DNA replication"/>
    <property type="evidence" value="ECO:0007669"/>
    <property type="project" value="TreeGrafter"/>
</dbReference>
<dbReference type="InterPro" id="IPR032423">
    <property type="entry name" value="AAA_assoc_2"/>
</dbReference>
<accession>I4ABG8</accession>
<dbReference type="SMART" id="SM00382">
    <property type="entry name" value="AAA"/>
    <property type="match status" value="1"/>
</dbReference>
<evidence type="ECO:0000256" key="3">
    <source>
        <dbReference type="ARBA" id="ARBA00020776"/>
    </source>
</evidence>
<evidence type="ECO:0000259" key="7">
    <source>
        <dbReference type="SMART" id="SM00382"/>
    </source>
</evidence>
<keyword evidence="5" id="KW-0547">Nucleotide-binding</keyword>
<dbReference type="Pfam" id="PF00004">
    <property type="entry name" value="AAA"/>
    <property type="match status" value="1"/>
</dbReference>
<protein>
    <recommendedName>
        <fullName evidence="3">Replication-associated recombination protein A</fullName>
    </recommendedName>
</protein>
<dbReference type="RefSeq" id="WP_014794783.1">
    <property type="nucleotide sequence ID" value="NC_018017.1"/>
</dbReference>
<dbReference type="Gene3D" id="1.20.272.10">
    <property type="match status" value="1"/>
</dbReference>
<dbReference type="FunFam" id="3.40.50.300:FF:000137">
    <property type="entry name" value="Replication-associated recombination protein A"/>
    <property type="match status" value="1"/>
</dbReference>
<dbReference type="Gene3D" id="1.10.8.60">
    <property type="match status" value="1"/>
</dbReference>
<dbReference type="Pfam" id="PF12002">
    <property type="entry name" value="MgsA_C"/>
    <property type="match status" value="1"/>
</dbReference>
<dbReference type="eggNOG" id="COG2256">
    <property type="taxonomic scope" value="Bacteria"/>
</dbReference>
<keyword evidence="9" id="KW-1185">Reference proteome</keyword>
<proteinExistence type="inferred from homology"/>
<dbReference type="InterPro" id="IPR003959">
    <property type="entry name" value="ATPase_AAA_core"/>
</dbReference>
<evidence type="ECO:0000313" key="9">
    <source>
        <dbReference type="Proteomes" id="UP000006053"/>
    </source>
</evidence>
<dbReference type="CDD" id="cd18139">
    <property type="entry name" value="HLD_clamp_RarA"/>
    <property type="match status" value="1"/>
</dbReference>
<evidence type="ECO:0000313" key="8">
    <source>
        <dbReference type="EMBL" id="AFM01303.1"/>
    </source>
</evidence>
<dbReference type="KEGG" id="ddh:Desde_3004"/>
<gene>
    <name evidence="8" type="ordered locus">Desde_3004</name>
</gene>
<dbReference type="GO" id="GO:0016887">
    <property type="term" value="F:ATP hydrolysis activity"/>
    <property type="evidence" value="ECO:0007669"/>
    <property type="project" value="InterPro"/>
</dbReference>
<dbReference type="InterPro" id="IPR027417">
    <property type="entry name" value="P-loop_NTPase"/>
</dbReference>
<dbReference type="InterPro" id="IPR008921">
    <property type="entry name" value="DNA_pol3_clamp-load_cplx_C"/>
</dbReference>
<organism evidence="8 9">
    <name type="scientific">Desulfitobacterium dehalogenans (strain ATCC 51507 / DSM 9161 / JW/IU-DC1)</name>
    <dbReference type="NCBI Taxonomy" id="756499"/>
    <lineage>
        <taxon>Bacteria</taxon>
        <taxon>Bacillati</taxon>
        <taxon>Bacillota</taxon>
        <taxon>Clostridia</taxon>
        <taxon>Eubacteriales</taxon>
        <taxon>Desulfitobacteriaceae</taxon>
        <taxon>Desulfitobacterium</taxon>
    </lineage>
</organism>
<evidence type="ECO:0000256" key="4">
    <source>
        <dbReference type="ARBA" id="ARBA00022705"/>
    </source>
</evidence>
<keyword evidence="6" id="KW-0067">ATP-binding</keyword>
<dbReference type="Proteomes" id="UP000006053">
    <property type="component" value="Chromosome"/>
</dbReference>
<dbReference type="InterPro" id="IPR051314">
    <property type="entry name" value="AAA_ATPase_RarA/MGS1/WRNIP1"/>
</dbReference>
<dbReference type="STRING" id="756499.Desde_3004"/>
<feature type="domain" description="AAA+ ATPase" evidence="7">
    <location>
        <begin position="49"/>
        <end position="166"/>
    </location>
</feature>
<dbReference type="PANTHER" id="PTHR13779:SF7">
    <property type="entry name" value="ATPASE WRNIP1"/>
    <property type="match status" value="1"/>
</dbReference>
<dbReference type="AlphaFoldDB" id="I4ABG8"/>
<comment type="function">
    <text evidence="1">DNA-dependent ATPase that plays important roles in cellular responses to stalled DNA replication processes.</text>
</comment>
<dbReference type="GO" id="GO:0017116">
    <property type="term" value="F:single-stranded DNA helicase activity"/>
    <property type="evidence" value="ECO:0007669"/>
    <property type="project" value="TreeGrafter"/>
</dbReference>
<dbReference type="PANTHER" id="PTHR13779">
    <property type="entry name" value="WERNER HELICASE-INTERACTING PROTEIN 1 FAMILY MEMBER"/>
    <property type="match status" value="1"/>
</dbReference>
<dbReference type="Gene3D" id="3.40.50.300">
    <property type="entry name" value="P-loop containing nucleotide triphosphate hydrolases"/>
    <property type="match status" value="1"/>
</dbReference>
<dbReference type="EMBL" id="CP003348">
    <property type="protein sequence ID" value="AFM01303.1"/>
    <property type="molecule type" value="Genomic_DNA"/>
</dbReference>
<dbReference type="InterPro" id="IPR021886">
    <property type="entry name" value="MgsA_C"/>
</dbReference>